<dbReference type="Proteomes" id="UP000030143">
    <property type="component" value="Unassembled WGS sequence"/>
</dbReference>
<keyword evidence="3" id="KW-1185">Reference proteome</keyword>
<sequence length="539" mass="60857">MSASRKSDAVFLQAFGSSTYVWGLKPQSSLLAATRATVDGMKKEGGLPASKLPKTIEDAIEICVRMGERYLWADRLCIIQDDADDMKNQIEAMGEIYSSAQIVLVAAYGDSMDFGIPGIGDPRKAVQHSEDVLDLRITNVIRDVKDDPLDVWATRGWTYQEAVLSNRRLYFTNTRAFFECEQLICHEDQFNVEQSRNELFSTRLIIPEDRSRFQSFTRHLRHYTSRKLTYRSDAHKALYGISMSLYKGTGAFINGLPVVDFDRALLWYPETGTNVIERHQTQGEILPTWSWSSVMGLFDPVHYRASDFYGTLTPWYHINGPVPSSGSIAALNSHPDSEPDDDWQLYMAIAIKEGCVGDVSLDFSLATDNFPTVRELFNTRWQDYHLFRREAIPLTIKTSGLPRGISTEGVIATRSHTALLRVTPRPLYSFDIINSEGDIIGDFCGDAAKLREEALSPGYNSCAEFEFIALSLSGIRPISEESIQKNYVDVDGNSLNKVPIVNVLMIANNGGFAHRRALGWIYLIDWARLRREWKTIVLE</sequence>
<reference evidence="2 3" key="1">
    <citation type="journal article" date="2015" name="Mol. Plant Microbe Interact.">
        <title>Genome, transcriptome, and functional analyses of Penicillium expansum provide new insights into secondary metabolism and pathogenicity.</title>
        <authorList>
            <person name="Ballester A.R."/>
            <person name="Marcet-Houben M."/>
            <person name="Levin E."/>
            <person name="Sela N."/>
            <person name="Selma-Lazaro C."/>
            <person name="Carmona L."/>
            <person name="Wisniewski M."/>
            <person name="Droby S."/>
            <person name="Gonzalez-Candelas L."/>
            <person name="Gabaldon T."/>
        </authorList>
    </citation>
    <scope>NUCLEOTIDE SEQUENCE [LARGE SCALE GENOMIC DNA]</scope>
    <source>
        <strain evidence="2 3">MD-8</strain>
    </source>
</reference>
<dbReference type="VEuPathDB" id="FungiDB:PEXP_018560"/>
<dbReference type="RefSeq" id="XP_016599573.1">
    <property type="nucleotide sequence ID" value="XM_016741402.1"/>
</dbReference>
<dbReference type="OrthoDB" id="5135333at2759"/>
<feature type="domain" description="Heterokaryon incompatibility" evidence="1">
    <location>
        <begin position="20"/>
        <end position="161"/>
    </location>
</feature>
<gene>
    <name evidence="2" type="ORF">PEX2_041270</name>
</gene>
<dbReference type="InterPro" id="IPR010730">
    <property type="entry name" value="HET"/>
</dbReference>
<proteinExistence type="predicted"/>
<dbReference type="PhylomeDB" id="A0A0A2JRD6"/>
<dbReference type="PANTHER" id="PTHR33112">
    <property type="entry name" value="DOMAIN PROTEIN, PUTATIVE-RELATED"/>
    <property type="match status" value="1"/>
</dbReference>
<comment type="caution">
    <text evidence="2">The sequence shown here is derived from an EMBL/GenBank/DDBJ whole genome shotgun (WGS) entry which is preliminary data.</text>
</comment>
<dbReference type="GeneID" id="27676821"/>
<evidence type="ECO:0000313" key="2">
    <source>
        <dbReference type="EMBL" id="KGO57997.1"/>
    </source>
</evidence>
<evidence type="ECO:0000259" key="1">
    <source>
        <dbReference type="Pfam" id="PF06985"/>
    </source>
</evidence>
<protein>
    <submittedName>
        <fullName evidence="2">Heterokaryon incompatibility</fullName>
    </submittedName>
</protein>
<dbReference type="STRING" id="27334.A0A0A2JRD6"/>
<dbReference type="HOGENOM" id="CLU_003953_7_1_1"/>
<accession>A0A0A2JRD6</accession>
<name>A0A0A2JRD6_PENEN</name>
<evidence type="ECO:0000313" key="3">
    <source>
        <dbReference type="Proteomes" id="UP000030143"/>
    </source>
</evidence>
<organism evidence="2 3">
    <name type="scientific">Penicillium expansum</name>
    <name type="common">Blue mold rot fungus</name>
    <dbReference type="NCBI Taxonomy" id="27334"/>
    <lineage>
        <taxon>Eukaryota</taxon>
        <taxon>Fungi</taxon>
        <taxon>Dikarya</taxon>
        <taxon>Ascomycota</taxon>
        <taxon>Pezizomycotina</taxon>
        <taxon>Eurotiomycetes</taxon>
        <taxon>Eurotiomycetidae</taxon>
        <taxon>Eurotiales</taxon>
        <taxon>Aspergillaceae</taxon>
        <taxon>Penicillium</taxon>
    </lineage>
</organism>
<dbReference type="AlphaFoldDB" id="A0A0A2JRD6"/>
<dbReference type="Pfam" id="PF06985">
    <property type="entry name" value="HET"/>
    <property type="match status" value="1"/>
</dbReference>
<dbReference type="EMBL" id="JQFZ01000133">
    <property type="protein sequence ID" value="KGO57997.1"/>
    <property type="molecule type" value="Genomic_DNA"/>
</dbReference>
<dbReference type="PANTHER" id="PTHR33112:SF16">
    <property type="entry name" value="HETEROKARYON INCOMPATIBILITY DOMAIN-CONTAINING PROTEIN"/>
    <property type="match status" value="1"/>
</dbReference>